<dbReference type="Gene3D" id="1.10.10.10">
    <property type="entry name" value="Winged helix-like DNA-binding domain superfamily/Winged helix DNA-binding domain"/>
    <property type="match status" value="1"/>
</dbReference>
<dbReference type="Pfam" id="PF01614">
    <property type="entry name" value="IclR_C"/>
    <property type="match status" value="1"/>
</dbReference>
<dbReference type="AlphaFoldDB" id="A0A2V1HKS4"/>
<name>A0A2V1HKS4_9MICO</name>
<keyword evidence="2" id="KW-0238">DNA-binding</keyword>
<evidence type="ECO:0000256" key="1">
    <source>
        <dbReference type="ARBA" id="ARBA00023015"/>
    </source>
</evidence>
<dbReference type="SUPFAM" id="SSF46785">
    <property type="entry name" value="Winged helix' DNA-binding domain"/>
    <property type="match status" value="1"/>
</dbReference>
<dbReference type="SMART" id="SM00346">
    <property type="entry name" value="HTH_ICLR"/>
    <property type="match status" value="1"/>
</dbReference>
<dbReference type="InterPro" id="IPR036390">
    <property type="entry name" value="WH_DNA-bd_sf"/>
</dbReference>
<keyword evidence="1" id="KW-0805">Transcription regulation</keyword>
<evidence type="ECO:0000313" key="6">
    <source>
        <dbReference type="EMBL" id="PVZ93236.1"/>
    </source>
</evidence>
<dbReference type="InterPro" id="IPR005471">
    <property type="entry name" value="Tscrpt_reg_IclR_N"/>
</dbReference>
<accession>A0A2V1HKS4</accession>
<evidence type="ECO:0008006" key="8">
    <source>
        <dbReference type="Google" id="ProtNLM"/>
    </source>
</evidence>
<keyword evidence="3" id="KW-0804">Transcription</keyword>
<dbReference type="InterPro" id="IPR014757">
    <property type="entry name" value="Tscrpt_reg_IclR_C"/>
</dbReference>
<evidence type="ECO:0000256" key="3">
    <source>
        <dbReference type="ARBA" id="ARBA00023163"/>
    </source>
</evidence>
<feature type="domain" description="IclR-ED" evidence="5">
    <location>
        <begin position="70"/>
        <end position="256"/>
    </location>
</feature>
<feature type="domain" description="HTH iclR-type" evidence="4">
    <location>
        <begin position="15"/>
        <end position="76"/>
    </location>
</feature>
<dbReference type="PANTHER" id="PTHR30136">
    <property type="entry name" value="HELIX-TURN-HELIX TRANSCRIPTIONAL REGULATOR, ICLR FAMILY"/>
    <property type="match status" value="1"/>
</dbReference>
<comment type="caution">
    <text evidence="6">The sequence shown here is derived from an EMBL/GenBank/DDBJ whole genome shotgun (WGS) entry which is preliminary data.</text>
</comment>
<sequence length="256" mass="27531">MSEPNGVDVPRHHRVLAVVKAMHLLVRIGESGDGLPVADAAREAGIPLTTAYHLINTMLSEGFLTRDTSRRYMLGPKIATLVVGYERGGPPPARLAEVRRLAEETGETAYLSGWRDNQVVALATIEGSSAVRVGSAIHTELSGLEHARAAGKTMLAHLSPSDLDAYLASHELTKVTANTVTDVAVLREQLQTIRHVGYAVEEAEFTDGVGCVTAPILQGRTCVGCFTISAPIDRFHRDREVLIRAAVEAGERHSAQ</sequence>
<dbReference type="InterPro" id="IPR029016">
    <property type="entry name" value="GAF-like_dom_sf"/>
</dbReference>
<dbReference type="Pfam" id="PF09339">
    <property type="entry name" value="HTH_IclR"/>
    <property type="match status" value="1"/>
</dbReference>
<dbReference type="PROSITE" id="PS51078">
    <property type="entry name" value="ICLR_ED"/>
    <property type="match status" value="1"/>
</dbReference>
<gene>
    <name evidence="6" type="ORF">DDQ50_16130</name>
</gene>
<dbReference type="RefSeq" id="WP_116757831.1">
    <property type="nucleotide sequence ID" value="NZ_JBHUEX010000002.1"/>
</dbReference>
<evidence type="ECO:0000256" key="2">
    <source>
        <dbReference type="ARBA" id="ARBA00023125"/>
    </source>
</evidence>
<dbReference type="SUPFAM" id="SSF55781">
    <property type="entry name" value="GAF domain-like"/>
    <property type="match status" value="1"/>
</dbReference>
<protein>
    <recommendedName>
        <fullName evidence="8">IclR family transcriptional regulator</fullName>
    </recommendedName>
</protein>
<evidence type="ECO:0000259" key="5">
    <source>
        <dbReference type="PROSITE" id="PS51078"/>
    </source>
</evidence>
<reference evidence="6 7" key="1">
    <citation type="submission" date="2018-05" db="EMBL/GenBank/DDBJ databases">
        <title>Amnibacterium sp. M8JJ-5, whole genome shotgun sequence.</title>
        <authorList>
            <person name="Tuo L."/>
        </authorList>
    </citation>
    <scope>NUCLEOTIDE SEQUENCE [LARGE SCALE GENOMIC DNA]</scope>
    <source>
        <strain evidence="6 7">M8JJ-5</strain>
    </source>
</reference>
<evidence type="ECO:0000259" key="4">
    <source>
        <dbReference type="PROSITE" id="PS51077"/>
    </source>
</evidence>
<proteinExistence type="predicted"/>
<dbReference type="Proteomes" id="UP000244893">
    <property type="component" value="Unassembled WGS sequence"/>
</dbReference>
<organism evidence="6 7">
    <name type="scientific">Amnibacterium flavum</name>
    <dbReference type="NCBI Taxonomy" id="2173173"/>
    <lineage>
        <taxon>Bacteria</taxon>
        <taxon>Bacillati</taxon>
        <taxon>Actinomycetota</taxon>
        <taxon>Actinomycetes</taxon>
        <taxon>Micrococcales</taxon>
        <taxon>Microbacteriaceae</taxon>
        <taxon>Amnibacterium</taxon>
    </lineage>
</organism>
<dbReference type="InterPro" id="IPR050707">
    <property type="entry name" value="HTH_MetabolicPath_Reg"/>
</dbReference>
<dbReference type="EMBL" id="QEOP01000005">
    <property type="protein sequence ID" value="PVZ93236.1"/>
    <property type="molecule type" value="Genomic_DNA"/>
</dbReference>
<dbReference type="PANTHER" id="PTHR30136:SF24">
    <property type="entry name" value="HTH-TYPE TRANSCRIPTIONAL REPRESSOR ALLR"/>
    <property type="match status" value="1"/>
</dbReference>
<dbReference type="PROSITE" id="PS51077">
    <property type="entry name" value="HTH_ICLR"/>
    <property type="match status" value="1"/>
</dbReference>
<evidence type="ECO:0000313" key="7">
    <source>
        <dbReference type="Proteomes" id="UP000244893"/>
    </source>
</evidence>
<dbReference type="Gene3D" id="3.30.450.40">
    <property type="match status" value="1"/>
</dbReference>
<dbReference type="GO" id="GO:0003700">
    <property type="term" value="F:DNA-binding transcription factor activity"/>
    <property type="evidence" value="ECO:0007669"/>
    <property type="project" value="TreeGrafter"/>
</dbReference>
<dbReference type="InterPro" id="IPR036388">
    <property type="entry name" value="WH-like_DNA-bd_sf"/>
</dbReference>
<dbReference type="GO" id="GO:0045892">
    <property type="term" value="P:negative regulation of DNA-templated transcription"/>
    <property type="evidence" value="ECO:0007669"/>
    <property type="project" value="TreeGrafter"/>
</dbReference>
<dbReference type="GO" id="GO:0003677">
    <property type="term" value="F:DNA binding"/>
    <property type="evidence" value="ECO:0007669"/>
    <property type="project" value="UniProtKB-KW"/>
</dbReference>
<dbReference type="OrthoDB" id="8479143at2"/>
<keyword evidence="7" id="KW-1185">Reference proteome</keyword>